<keyword evidence="3" id="KW-1185">Reference proteome</keyword>
<gene>
    <name evidence="2" type="ORF">PCANC_21272</name>
</gene>
<protein>
    <submittedName>
        <fullName evidence="2">Uncharacterized protein</fullName>
    </submittedName>
</protein>
<dbReference type="EMBL" id="PGCJ01001020">
    <property type="protein sequence ID" value="PLW11434.1"/>
    <property type="molecule type" value="Genomic_DNA"/>
</dbReference>
<name>A0A2N5SDZ7_9BASI</name>
<evidence type="ECO:0000313" key="3">
    <source>
        <dbReference type="Proteomes" id="UP000235388"/>
    </source>
</evidence>
<accession>A0A2N5SDZ7</accession>
<evidence type="ECO:0000256" key="1">
    <source>
        <dbReference type="SAM" id="MobiDB-lite"/>
    </source>
</evidence>
<dbReference type="Proteomes" id="UP000235388">
    <property type="component" value="Unassembled WGS sequence"/>
</dbReference>
<dbReference type="OrthoDB" id="2624269at2759"/>
<organism evidence="2 3">
    <name type="scientific">Puccinia coronata f. sp. avenae</name>
    <dbReference type="NCBI Taxonomy" id="200324"/>
    <lineage>
        <taxon>Eukaryota</taxon>
        <taxon>Fungi</taxon>
        <taxon>Dikarya</taxon>
        <taxon>Basidiomycota</taxon>
        <taxon>Pucciniomycotina</taxon>
        <taxon>Pucciniomycetes</taxon>
        <taxon>Pucciniales</taxon>
        <taxon>Pucciniaceae</taxon>
        <taxon>Puccinia</taxon>
    </lineage>
</organism>
<sequence length="458" mass="52015">MAHEETSFSLLCMKLLEPIKEGGKSHDEKMDELRRLFPKTKRWLDWWSMADVSCTLFPSLRTIPEDGKTLPNTTNAQESMHRLYYMISDGKKSLMLGMVDLYTFVKILEEDWNAVMRGISIEYGSKSISQEDVGVSMGWSKKRKRQDRDDSQLASTRSQRHEGENDGQAPDTTATLLPETVRPKKKAGRPKSSPNIDRNPMTTFPSYCALKNSKTPNRCWLAVALETLYCLFSPLWVVGTDGSGKDLFTNLTQHFNSRATYDFTQKGQIQSILTKAQNKLFEIVHKKYPGRFEYGAFALLDYFIELCLDPKRNPPRQLKKLFVVEEHRVYSCPLGHPQPDSRDRTREVFSISIYEAMFAANNLETHNVAGLINLLTNGTGLLKNSGIQCIECNKLNPNQKNDTAEEPASSSQESIIEIVKEPADTTNMVPLTCVSTINFACHGPPLHLYYVINHQTRD</sequence>
<dbReference type="AlphaFoldDB" id="A0A2N5SDZ7"/>
<feature type="region of interest" description="Disordered" evidence="1">
    <location>
        <begin position="135"/>
        <end position="198"/>
    </location>
</feature>
<evidence type="ECO:0000313" key="2">
    <source>
        <dbReference type="EMBL" id="PLW11434.1"/>
    </source>
</evidence>
<dbReference type="STRING" id="200324.A0A2N5SDZ7"/>
<proteinExistence type="predicted"/>
<comment type="caution">
    <text evidence="2">The sequence shown here is derived from an EMBL/GenBank/DDBJ whole genome shotgun (WGS) entry which is preliminary data.</text>
</comment>
<reference evidence="2 3" key="1">
    <citation type="submission" date="2017-11" db="EMBL/GenBank/DDBJ databases">
        <title>De novo assembly and phasing of dikaryotic genomes from two isolates of Puccinia coronata f. sp. avenae, the causal agent of oat crown rust.</title>
        <authorList>
            <person name="Miller M.E."/>
            <person name="Zhang Y."/>
            <person name="Omidvar V."/>
            <person name="Sperschneider J."/>
            <person name="Schwessinger B."/>
            <person name="Raley C."/>
            <person name="Palmer J.M."/>
            <person name="Garnica D."/>
            <person name="Upadhyaya N."/>
            <person name="Rathjen J."/>
            <person name="Taylor J.M."/>
            <person name="Park R.F."/>
            <person name="Dodds P.N."/>
            <person name="Hirsch C.D."/>
            <person name="Kianian S.F."/>
            <person name="Figueroa M."/>
        </authorList>
    </citation>
    <scope>NUCLEOTIDE SEQUENCE [LARGE SCALE GENOMIC DNA]</scope>
    <source>
        <strain evidence="2">12NC29</strain>
    </source>
</reference>